<dbReference type="AlphaFoldDB" id="A0A9Q8WB19"/>
<feature type="region of interest" description="Disordered" evidence="1">
    <location>
        <begin position="322"/>
        <end position="342"/>
    </location>
</feature>
<feature type="region of interest" description="Disordered" evidence="1">
    <location>
        <begin position="856"/>
        <end position="880"/>
    </location>
</feature>
<sequence>MTNCVPTNSLKVFDPNWKKAKIQGIEKPSIPAVATQNNRLNFLNTLGYFCETVDHLPIPTFVVIPVVRAVHGYTCNWTNAFRAGKNVVIATSAITVAIVYLPPFSITGNSGLESHYVQMSKRKQHWNPVSARKDVSLPFSPRLAEHLASCSGGDRRKGLLGAEERNHPLQGLQLYSSYCYASNGRGNAGQRERRAKLRRDNCGDNNEREGNVVKDFAGIKQRRNAYIATWEGLERGPVAELLVRLRRRRRRDGKPGNMEPVLDDVRTIKRRCGLTKEREAPTVLQQESSQVPDVTLRSSSPDCLLRAIFVWSQVSKWAGKEAVSAGPRKSGTAHTSPSPERKREAFATICPRGCIGVCDPRRMGDLSSERLRYAFCLFEEAQVPASRCILYTQECCATDFLRRSRRSVITVVTMEVMMVVVAIDDVISNIPPPFSPLDNAAACLIRKHRLMMGRNIVSGGPQLEISPVSFSPASADRTSAWLSRPGKGGCCGGGGRGRTALIWMGYLAFDVSIFGKIVRWNMALGLQCWRGTRELLAAREVQFGRLFKLQRPIDARFLLRFKFVTESSSDATAEGLWYVFTQLILSAGSIVKWFQTGKRSTGLCHPNWVEKEATSRVENEVPQTPELQDQEAGYLPTGHFTPEALTEREMVARVECDRGKTPYSSLPQNLKSHFFSRNTCVGSVPDPATMPAEGRFAWHLFCCKYFTFPIAPSPRADRRPVETQLSSLCASLLTLNINDTADRHRNLPLKASAHGNLAALGAQLSSAEGTKLPRRALRDQCVRGLQSPALQSVGGRKRFPHENPSLLPSKNKYPESQSGKSRSPMSKPMAPSTSPSHLSHHDLTHYSLAGQLHLIPHSQTHSGSPCDFPKGATAPQPLRLNQTCGPHDAQVGVGAPDEPRPIIPISAPEPWKCL</sequence>
<evidence type="ECO:0000313" key="3">
    <source>
        <dbReference type="Proteomes" id="UP000830671"/>
    </source>
</evidence>
<reference evidence="2" key="1">
    <citation type="journal article" date="2021" name="Mol. Plant Microbe Interact.">
        <title>Complete Genome Sequence of the Plant-Pathogenic Fungus Colletotrichum lupini.</title>
        <authorList>
            <person name="Baroncelli R."/>
            <person name="Pensec F."/>
            <person name="Da Lio D."/>
            <person name="Boufleur T."/>
            <person name="Vicente I."/>
            <person name="Sarrocco S."/>
            <person name="Picot A."/>
            <person name="Baraldi E."/>
            <person name="Sukno S."/>
            <person name="Thon M."/>
            <person name="Le Floch G."/>
        </authorList>
    </citation>
    <scope>NUCLEOTIDE SEQUENCE</scope>
    <source>
        <strain evidence="2">IMI 504893</strain>
    </source>
</reference>
<evidence type="ECO:0000256" key="1">
    <source>
        <dbReference type="SAM" id="MobiDB-lite"/>
    </source>
</evidence>
<name>A0A9Q8WB19_9PEZI</name>
<dbReference type="Proteomes" id="UP000830671">
    <property type="component" value="Chromosome 10"/>
</dbReference>
<proteinExistence type="predicted"/>
<feature type="region of interest" description="Disordered" evidence="1">
    <location>
        <begin position="788"/>
        <end position="840"/>
    </location>
</feature>
<gene>
    <name evidence="2" type="ORF">CLUP02_17536</name>
</gene>
<protein>
    <submittedName>
        <fullName evidence="2">Uncharacterized protein</fullName>
    </submittedName>
</protein>
<keyword evidence="3" id="KW-1185">Reference proteome</keyword>
<dbReference type="RefSeq" id="XP_049137668.1">
    <property type="nucleotide sequence ID" value="XM_049296444.1"/>
</dbReference>
<evidence type="ECO:0000313" key="2">
    <source>
        <dbReference type="EMBL" id="UQC76025.1"/>
    </source>
</evidence>
<dbReference type="KEGG" id="clup:CLUP02_17536"/>
<accession>A0A9Q8WB19</accession>
<dbReference type="GeneID" id="73351454"/>
<organism evidence="2 3">
    <name type="scientific">Colletotrichum lupini</name>
    <dbReference type="NCBI Taxonomy" id="145971"/>
    <lineage>
        <taxon>Eukaryota</taxon>
        <taxon>Fungi</taxon>
        <taxon>Dikarya</taxon>
        <taxon>Ascomycota</taxon>
        <taxon>Pezizomycotina</taxon>
        <taxon>Sordariomycetes</taxon>
        <taxon>Hypocreomycetidae</taxon>
        <taxon>Glomerellales</taxon>
        <taxon>Glomerellaceae</taxon>
        <taxon>Colletotrichum</taxon>
        <taxon>Colletotrichum acutatum species complex</taxon>
    </lineage>
</organism>
<feature type="compositionally biased region" description="Polar residues" evidence="1">
    <location>
        <begin position="814"/>
        <end position="824"/>
    </location>
</feature>
<dbReference type="EMBL" id="CP019472">
    <property type="protein sequence ID" value="UQC76025.1"/>
    <property type="molecule type" value="Genomic_DNA"/>
</dbReference>